<accession>A0A098G6Y8</accession>
<name>A0A098G6Y8_9GAMM</name>
<dbReference type="KEGG" id="lfa:LFA_2864"/>
<evidence type="ECO:0008006" key="3">
    <source>
        <dbReference type="Google" id="ProtNLM"/>
    </source>
</evidence>
<dbReference type="RefSeq" id="WP_045096591.1">
    <property type="nucleotide sequence ID" value="NZ_LN614827.1"/>
</dbReference>
<proteinExistence type="predicted"/>
<dbReference type="EMBL" id="LN614827">
    <property type="protein sequence ID" value="CEG58222.1"/>
    <property type="molecule type" value="Genomic_DNA"/>
</dbReference>
<sequence>MKYTNYGYRINQITEGSGYNWLFLPGGPGLGSEYLIKFCEQIKVPGNIYLIDFPKDGSNPEGQLGIKYWREGLIDLLKTYTNPILVTHSFSGMFSLNTPEIENLLAGLILMNTTTINSFFEHVSAMYQKHNLPDLVPAAGEYHLNPTNESYRQFWQTYKHYCFTPEEMSKGEQMINLFAFNNAAYYEAIEHFYSDFSCKWYPSKIPVMTIASENDFICPPHIFIESERFQSVNVLNKLIEHAGHCPWINHLHLVQNCFDEFIDLRQSLK</sequence>
<dbReference type="HOGENOM" id="CLU_088552_0_0_6"/>
<dbReference type="STRING" id="1212491.LFA_2864"/>
<dbReference type="Proteomes" id="UP000032430">
    <property type="component" value="Chromosome I"/>
</dbReference>
<gene>
    <name evidence="1" type="ORF">LFA_2864</name>
</gene>
<dbReference type="InterPro" id="IPR029058">
    <property type="entry name" value="AB_hydrolase_fold"/>
</dbReference>
<dbReference type="OrthoDB" id="9796770at2"/>
<organism evidence="1 2">
    <name type="scientific">Legionella fallonii LLAP-10</name>
    <dbReference type="NCBI Taxonomy" id="1212491"/>
    <lineage>
        <taxon>Bacteria</taxon>
        <taxon>Pseudomonadati</taxon>
        <taxon>Pseudomonadota</taxon>
        <taxon>Gammaproteobacteria</taxon>
        <taxon>Legionellales</taxon>
        <taxon>Legionellaceae</taxon>
        <taxon>Legionella</taxon>
    </lineage>
</organism>
<keyword evidence="2" id="KW-1185">Reference proteome</keyword>
<evidence type="ECO:0000313" key="2">
    <source>
        <dbReference type="Proteomes" id="UP000032430"/>
    </source>
</evidence>
<reference evidence="2" key="1">
    <citation type="submission" date="2014-09" db="EMBL/GenBank/DDBJ databases">
        <authorList>
            <person name="Gomez-Valero L."/>
        </authorList>
    </citation>
    <scope>NUCLEOTIDE SEQUENCE [LARGE SCALE GENOMIC DNA]</scope>
    <source>
        <strain evidence="2">ATCC700992</strain>
    </source>
</reference>
<dbReference type="AlphaFoldDB" id="A0A098G6Y8"/>
<dbReference type="Gene3D" id="3.40.50.1820">
    <property type="entry name" value="alpha/beta hydrolase"/>
    <property type="match status" value="1"/>
</dbReference>
<evidence type="ECO:0000313" key="1">
    <source>
        <dbReference type="EMBL" id="CEG58222.1"/>
    </source>
</evidence>
<protein>
    <recommendedName>
        <fullName evidence="3">Hydrolases or acyltransferases (Alpha/beta hydrolase superfamily)</fullName>
    </recommendedName>
</protein>
<dbReference type="SUPFAM" id="SSF53474">
    <property type="entry name" value="alpha/beta-Hydrolases"/>
    <property type="match status" value="1"/>
</dbReference>